<organism evidence="1 2">
    <name type="scientific">Limnospira maxima CS-328</name>
    <dbReference type="NCBI Taxonomy" id="513049"/>
    <lineage>
        <taxon>Bacteria</taxon>
        <taxon>Bacillati</taxon>
        <taxon>Cyanobacteriota</taxon>
        <taxon>Cyanophyceae</taxon>
        <taxon>Oscillatoriophycideae</taxon>
        <taxon>Oscillatoriales</taxon>
        <taxon>Sirenicapillariaceae</taxon>
        <taxon>Limnospira</taxon>
    </lineage>
</organism>
<gene>
    <name evidence="1" type="ORF">AmaxDRAFT_1068</name>
</gene>
<protein>
    <submittedName>
        <fullName evidence="1">Uncharacterized protein</fullName>
    </submittedName>
</protein>
<sequence length="48" mass="5407">MLQVKFGAVDAELAEIIDGLIAVPPLEQAQLIWQLSREELLARFSRDL</sequence>
<evidence type="ECO:0000313" key="1">
    <source>
        <dbReference type="EMBL" id="EDZ96031.1"/>
    </source>
</evidence>
<reference evidence="1 2" key="1">
    <citation type="journal article" date="2011" name="Appl. Environ. Microbiol.">
        <title>Contribution of a Sodium Ion Gradient to Energy Conservation during Fermentation in the Cyanobacterium Arthrospira (Spirulina) maxima CS-328.</title>
        <authorList>
            <person name="Carrieri D."/>
            <person name="Ananyev G."/>
            <person name="Lenz O."/>
            <person name="Bryant D.A."/>
            <person name="Dismukes G.C."/>
        </authorList>
    </citation>
    <scope>NUCLEOTIDE SEQUENCE [LARGE SCALE GENOMIC DNA]</scope>
    <source>
        <strain evidence="1 2">CS-328</strain>
    </source>
</reference>
<keyword evidence="2" id="KW-1185">Reference proteome</keyword>
<evidence type="ECO:0000313" key="2">
    <source>
        <dbReference type="Proteomes" id="UP000004061"/>
    </source>
</evidence>
<accession>B5VX26</accession>
<name>B5VX26_LIMMA</name>
<dbReference type="Proteomes" id="UP000004061">
    <property type="component" value="Unassembled WGS sequence"/>
</dbReference>
<comment type="caution">
    <text evidence="1">The sequence shown here is derived from an EMBL/GenBank/DDBJ whole genome shotgun (WGS) entry which is preliminary data.</text>
</comment>
<dbReference type="AlphaFoldDB" id="B5VX26"/>
<proteinExistence type="predicted"/>
<dbReference type="EMBL" id="ABYK01000006">
    <property type="protein sequence ID" value="EDZ96031.1"/>
    <property type="molecule type" value="Genomic_DNA"/>
</dbReference>